<dbReference type="AlphaFoldDB" id="A0A838CS84"/>
<keyword evidence="1" id="KW-0472">Membrane</keyword>
<comment type="caution">
    <text evidence="2">The sequence shown here is derived from an EMBL/GenBank/DDBJ whole genome shotgun (WGS) entry which is preliminary data.</text>
</comment>
<reference evidence="2 3" key="1">
    <citation type="journal article" date="2004" name="Extremophiles">
        <title>Halobacillus locisalis sp. nov., a halophilic bacterium isolated from a marine solar saltern of the Yellow Sea in Korea.</title>
        <authorList>
            <person name="Yoon J.H."/>
            <person name="Kang K.H."/>
            <person name="Oh T.K."/>
            <person name="Park Y.H."/>
        </authorList>
    </citation>
    <scope>NUCLEOTIDE SEQUENCE [LARGE SCALE GENOMIC DNA]</scope>
    <source>
        <strain evidence="2 3">KCTC 3788</strain>
    </source>
</reference>
<proteinExistence type="predicted"/>
<dbReference type="RefSeq" id="WP_181471611.1">
    <property type="nucleotide sequence ID" value="NZ_JACEFG010000001.1"/>
</dbReference>
<keyword evidence="3" id="KW-1185">Reference proteome</keyword>
<evidence type="ECO:0000313" key="2">
    <source>
        <dbReference type="EMBL" id="MBA2174625.1"/>
    </source>
</evidence>
<accession>A0A838CS84</accession>
<gene>
    <name evidence="2" type="ORF">H0266_06840</name>
</gene>
<keyword evidence="1" id="KW-0812">Transmembrane</keyword>
<name>A0A838CS84_9BACI</name>
<dbReference type="Proteomes" id="UP000571017">
    <property type="component" value="Unassembled WGS sequence"/>
</dbReference>
<feature type="transmembrane region" description="Helical" evidence="1">
    <location>
        <begin position="6"/>
        <end position="23"/>
    </location>
</feature>
<evidence type="ECO:0000313" key="3">
    <source>
        <dbReference type="Proteomes" id="UP000571017"/>
    </source>
</evidence>
<protein>
    <submittedName>
        <fullName evidence="2">Uncharacterized protein</fullName>
    </submittedName>
</protein>
<keyword evidence="1" id="KW-1133">Transmembrane helix</keyword>
<dbReference type="EMBL" id="JACEFG010000001">
    <property type="protein sequence ID" value="MBA2174625.1"/>
    <property type="molecule type" value="Genomic_DNA"/>
</dbReference>
<sequence>MKATRIALIGLIVVLSVVIFLYVDNKEYNRLVNDQKYPLVEQLENRPVSISPDSQKIEGTGLELSELYYSYPEQGLYFGFWYRKGNNLLNNEDADWQREDGAVQFLVKVVDEEGTTFNGTTTGKAEGTFSTFQYLQVDDFSLPEPEEGEEDSEEQRELDLSFYPIMEDGVPNEEALFELSVPLLR</sequence>
<evidence type="ECO:0000256" key="1">
    <source>
        <dbReference type="SAM" id="Phobius"/>
    </source>
</evidence>
<organism evidence="2 3">
    <name type="scientific">Halobacillus locisalis</name>
    <dbReference type="NCBI Taxonomy" id="220753"/>
    <lineage>
        <taxon>Bacteria</taxon>
        <taxon>Bacillati</taxon>
        <taxon>Bacillota</taxon>
        <taxon>Bacilli</taxon>
        <taxon>Bacillales</taxon>
        <taxon>Bacillaceae</taxon>
        <taxon>Halobacillus</taxon>
    </lineage>
</organism>